<dbReference type="HOGENOM" id="CLU_2646555_0_0_9"/>
<accession>B0PFY7</accession>
<feature type="compositionally biased region" description="Basic residues" evidence="1">
    <location>
        <begin position="15"/>
        <end position="31"/>
    </location>
</feature>
<comment type="caution">
    <text evidence="2">The sequence shown here is derived from an EMBL/GenBank/DDBJ whole genome shotgun (WGS) entry which is preliminary data.</text>
</comment>
<name>B0PFY7_9FIRM</name>
<dbReference type="EMBL" id="ABGD02000027">
    <property type="protein sequence ID" value="EDS09575.1"/>
    <property type="molecule type" value="Genomic_DNA"/>
</dbReference>
<protein>
    <submittedName>
        <fullName evidence="2">Uncharacterized protein</fullName>
    </submittedName>
</protein>
<evidence type="ECO:0000313" key="2">
    <source>
        <dbReference type="EMBL" id="EDS09575.1"/>
    </source>
</evidence>
<sequence length="76" mass="8453">MHAASLCQAKDKIGHAGRKRAAPAHRPGHHGGKINALRLFYHILIFPAMQDLLINLARLNPAEKQRDSMQGRFAAF</sequence>
<evidence type="ECO:0000256" key="1">
    <source>
        <dbReference type="SAM" id="MobiDB-lite"/>
    </source>
</evidence>
<gene>
    <name evidence="2" type="ORF">ANACOL_03719</name>
</gene>
<evidence type="ECO:0000313" key="3">
    <source>
        <dbReference type="Proteomes" id="UP000003803"/>
    </source>
</evidence>
<dbReference type="AlphaFoldDB" id="B0PFY7"/>
<reference evidence="2" key="1">
    <citation type="submission" date="2007-11" db="EMBL/GenBank/DDBJ databases">
        <authorList>
            <person name="Fulton L."/>
            <person name="Clifton S."/>
            <person name="Fulton B."/>
            <person name="Xu J."/>
            <person name="Minx P."/>
            <person name="Pepin K.H."/>
            <person name="Johnson M."/>
            <person name="Thiruvilangam P."/>
            <person name="Bhonagiri V."/>
            <person name="Nash W.E."/>
            <person name="Mardis E.R."/>
            <person name="Wilson R.K."/>
        </authorList>
    </citation>
    <scope>NUCLEOTIDE SEQUENCE [LARGE SCALE GENOMIC DNA]</scope>
    <source>
        <strain evidence="2">DSM 17241</strain>
    </source>
</reference>
<organism evidence="2 3">
    <name type="scientific">Anaerotruncus colihominis DSM 17241</name>
    <dbReference type="NCBI Taxonomy" id="445972"/>
    <lineage>
        <taxon>Bacteria</taxon>
        <taxon>Bacillati</taxon>
        <taxon>Bacillota</taxon>
        <taxon>Clostridia</taxon>
        <taxon>Eubacteriales</taxon>
        <taxon>Oscillospiraceae</taxon>
        <taxon>Anaerotruncus</taxon>
    </lineage>
</organism>
<proteinExistence type="predicted"/>
<keyword evidence="3" id="KW-1185">Reference proteome</keyword>
<dbReference type="Proteomes" id="UP000003803">
    <property type="component" value="Unassembled WGS sequence"/>
</dbReference>
<feature type="region of interest" description="Disordered" evidence="1">
    <location>
        <begin position="1"/>
        <end position="31"/>
    </location>
</feature>
<reference evidence="2" key="2">
    <citation type="submission" date="2013-09" db="EMBL/GenBank/DDBJ databases">
        <title>Draft genome sequence of Anaerotruncus colihominis(DSM 17241).</title>
        <authorList>
            <person name="Sudarsanam P."/>
            <person name="Ley R."/>
            <person name="Guruge J."/>
            <person name="Turnbaugh P.J."/>
            <person name="Mahowald M."/>
            <person name="Liep D."/>
            <person name="Gordon J."/>
        </authorList>
    </citation>
    <scope>NUCLEOTIDE SEQUENCE</scope>
    <source>
        <strain evidence="2">DSM 17241</strain>
    </source>
</reference>